<protein>
    <submittedName>
        <fullName evidence="3">DUF4405 domain-containing protein</fullName>
    </submittedName>
</protein>
<evidence type="ECO:0000313" key="4">
    <source>
        <dbReference type="Proteomes" id="UP000813420"/>
    </source>
</evidence>
<dbReference type="EMBL" id="DYXE01000086">
    <property type="protein sequence ID" value="HJH50670.1"/>
    <property type="molecule type" value="Genomic_DNA"/>
</dbReference>
<dbReference type="Proteomes" id="UP000813420">
    <property type="component" value="Unassembled WGS sequence"/>
</dbReference>
<comment type="caution">
    <text evidence="3">The sequence shown here is derived from an EMBL/GenBank/DDBJ whole genome shotgun (WGS) entry which is preliminary data.</text>
</comment>
<keyword evidence="1" id="KW-0812">Transmembrane</keyword>
<accession>A0A9D3AJQ4</accession>
<evidence type="ECO:0000256" key="1">
    <source>
        <dbReference type="SAM" id="Phobius"/>
    </source>
</evidence>
<sequence length="232" mass="26665">MNKSIKSTIKPVGDIFMTVLLLFLMGYQFWGETAHEWAGTLMLLLFIAHHILNAGWYKNIFRGRYTPIRIIMTVINLALLVTMLCLMGSGIMMSRHVFSFLSVSSGMGTARLVHMAACYWGFVLMSLHLGLHWGMMMTKMRQSLPSTGPSRIRTVILRIVAAVIAVHGAYVFISRNLITYMLLQTQFVFLDFGESPISFYIDYLAMAGLFVWIVYYLTMIFRRKKKEYRKAD</sequence>
<feature type="transmembrane region" description="Helical" evidence="1">
    <location>
        <begin position="68"/>
        <end position="92"/>
    </location>
</feature>
<feature type="transmembrane region" description="Helical" evidence="1">
    <location>
        <begin position="12"/>
        <end position="31"/>
    </location>
</feature>
<evidence type="ECO:0000259" key="2">
    <source>
        <dbReference type="Pfam" id="PF14358"/>
    </source>
</evidence>
<keyword evidence="1" id="KW-0472">Membrane</keyword>
<dbReference type="RefSeq" id="WP_070088979.1">
    <property type="nucleotide sequence ID" value="NZ_CABMJS010000018.1"/>
</dbReference>
<keyword evidence="1" id="KW-1133">Transmembrane helix</keyword>
<dbReference type="Pfam" id="PF14358">
    <property type="entry name" value="DUF4405"/>
    <property type="match status" value="1"/>
</dbReference>
<gene>
    <name evidence="3" type="ORF">K8V39_10445</name>
</gene>
<organism evidence="3 4">
    <name type="scientific">Merdimonas faecis</name>
    <dbReference type="NCBI Taxonomy" id="1653435"/>
    <lineage>
        <taxon>Bacteria</taxon>
        <taxon>Bacillati</taxon>
        <taxon>Bacillota</taxon>
        <taxon>Clostridia</taxon>
        <taxon>Lachnospirales</taxon>
        <taxon>Lachnospiraceae</taxon>
        <taxon>Merdimonas</taxon>
    </lineage>
</organism>
<dbReference type="InterPro" id="IPR025517">
    <property type="entry name" value="DUF4405"/>
</dbReference>
<proteinExistence type="predicted"/>
<reference evidence="3" key="2">
    <citation type="submission" date="2021-09" db="EMBL/GenBank/DDBJ databases">
        <authorList>
            <person name="Gilroy R."/>
        </authorList>
    </citation>
    <scope>NUCLEOTIDE SEQUENCE</scope>
    <source>
        <strain evidence="3">USAMLcec4-12693</strain>
    </source>
</reference>
<feature type="transmembrane region" description="Helical" evidence="1">
    <location>
        <begin position="112"/>
        <end position="134"/>
    </location>
</feature>
<dbReference type="AlphaFoldDB" id="A0A9D3AJQ4"/>
<feature type="transmembrane region" description="Helical" evidence="1">
    <location>
        <begin position="155"/>
        <end position="173"/>
    </location>
</feature>
<reference evidence="3" key="1">
    <citation type="journal article" date="2021" name="PeerJ">
        <title>Extensive microbial diversity within the chicken gut microbiome revealed by metagenomics and culture.</title>
        <authorList>
            <person name="Gilroy R."/>
            <person name="Ravi A."/>
            <person name="Getino M."/>
            <person name="Pursley I."/>
            <person name="Horton D.L."/>
            <person name="Alikhan N.F."/>
            <person name="Baker D."/>
            <person name="Gharbi K."/>
            <person name="Hall N."/>
            <person name="Watson M."/>
            <person name="Adriaenssens E.M."/>
            <person name="Foster-Nyarko E."/>
            <person name="Jarju S."/>
            <person name="Secka A."/>
            <person name="Antonio M."/>
            <person name="Oren A."/>
            <person name="Chaudhuri R.R."/>
            <person name="La Ragione R."/>
            <person name="Hildebrand F."/>
            <person name="Pallen M.J."/>
        </authorList>
    </citation>
    <scope>NUCLEOTIDE SEQUENCE</scope>
    <source>
        <strain evidence="3">USAMLcec4-12693</strain>
    </source>
</reference>
<name>A0A9D3AJQ4_9FIRM</name>
<dbReference type="OrthoDB" id="9779183at2"/>
<feature type="transmembrane region" description="Helical" evidence="1">
    <location>
        <begin position="197"/>
        <end position="221"/>
    </location>
</feature>
<evidence type="ECO:0000313" key="3">
    <source>
        <dbReference type="EMBL" id="HJH50670.1"/>
    </source>
</evidence>
<feature type="transmembrane region" description="Helical" evidence="1">
    <location>
        <begin position="37"/>
        <end position="56"/>
    </location>
</feature>
<feature type="domain" description="Flavinylation-associated cytochrome" evidence="2">
    <location>
        <begin position="74"/>
        <end position="133"/>
    </location>
</feature>